<evidence type="ECO:0000313" key="3">
    <source>
        <dbReference type="Proteomes" id="UP000749559"/>
    </source>
</evidence>
<comment type="subcellular location">
    <subcellularLocation>
        <location evidence="1">Membrane</location>
        <topology evidence="1">Multi-pass membrane protein</topology>
    </subcellularLocation>
</comment>
<evidence type="ECO:0000256" key="1">
    <source>
        <dbReference type="ARBA" id="ARBA00004141"/>
    </source>
</evidence>
<dbReference type="OrthoDB" id="10060767at2759"/>
<dbReference type="PANTHER" id="PTHR11360">
    <property type="entry name" value="MONOCARBOXYLATE TRANSPORTER"/>
    <property type="match status" value="1"/>
</dbReference>
<dbReference type="CDD" id="cd17352">
    <property type="entry name" value="MFS_MCT_SLC16"/>
    <property type="match status" value="1"/>
</dbReference>
<dbReference type="InterPro" id="IPR050327">
    <property type="entry name" value="Proton-linked_MCT"/>
</dbReference>
<dbReference type="InterPro" id="IPR011701">
    <property type="entry name" value="MFS"/>
</dbReference>
<protein>
    <submittedName>
        <fullName evidence="2">Uncharacterized protein</fullName>
    </submittedName>
</protein>
<keyword evidence="3" id="KW-1185">Reference proteome</keyword>
<dbReference type="Pfam" id="PF07690">
    <property type="entry name" value="MFS_1"/>
    <property type="match status" value="1"/>
</dbReference>
<gene>
    <name evidence="2" type="ORF">OFUS_LOCUS10969</name>
</gene>
<proteinExistence type="predicted"/>
<dbReference type="Proteomes" id="UP000749559">
    <property type="component" value="Unassembled WGS sequence"/>
</dbReference>
<sequence>MTRNCSRRINYGWLVVVASMISHLLIHGISWSVGVFFVLYLDAFKESKGVTAWTGSLNTACMYGIGPVASLLTNKFGYRSTAMLGGILSALGLATSAFSTNIYHLYITFGIITGSALGIAYIPTISVLATYFSKNLTLAVGIASSGVGIGTFIYPPLIIGLDSMYSWRGCTLILAAITLNICVCAAIIAPKNNPNKEIKPAPSTEDNYNVERVCDTSIFTNLNFTILCMNQLLYCFGHSILYVHFGEYAITMGVEEDQSVLLFSIIGISNLAGKIILGVISRFSFVNCILLYALTITAAGLLTLTIPIQTLYATLIAFSITFGVCSSAFGVLPPAIVCQFLGPKELPTGYGILCIFSAIGILPGAPIAGLLFDYTNHYMGSFYLGGSMIVISGISMVIPYIRTRHRLSHEQRAIDGTDLKKQSLLNVSADNNDNEILTNIAQETDNVNGLYL</sequence>
<dbReference type="EMBL" id="CAIIXF020000005">
    <property type="protein sequence ID" value="CAH1784838.1"/>
    <property type="molecule type" value="Genomic_DNA"/>
</dbReference>
<dbReference type="Gene3D" id="1.20.1250.20">
    <property type="entry name" value="MFS general substrate transporter like domains"/>
    <property type="match status" value="2"/>
</dbReference>
<comment type="caution">
    <text evidence="2">The sequence shown here is derived from an EMBL/GenBank/DDBJ whole genome shotgun (WGS) entry which is preliminary data.</text>
</comment>
<dbReference type="InterPro" id="IPR020846">
    <property type="entry name" value="MFS_dom"/>
</dbReference>
<organism evidence="2 3">
    <name type="scientific">Owenia fusiformis</name>
    <name type="common">Polychaete worm</name>
    <dbReference type="NCBI Taxonomy" id="6347"/>
    <lineage>
        <taxon>Eukaryota</taxon>
        <taxon>Metazoa</taxon>
        <taxon>Spiralia</taxon>
        <taxon>Lophotrochozoa</taxon>
        <taxon>Annelida</taxon>
        <taxon>Polychaeta</taxon>
        <taxon>Sedentaria</taxon>
        <taxon>Canalipalpata</taxon>
        <taxon>Sabellida</taxon>
        <taxon>Oweniida</taxon>
        <taxon>Oweniidae</taxon>
        <taxon>Owenia</taxon>
    </lineage>
</organism>
<dbReference type="InterPro" id="IPR036259">
    <property type="entry name" value="MFS_trans_sf"/>
</dbReference>
<dbReference type="GO" id="GO:0016020">
    <property type="term" value="C:membrane"/>
    <property type="evidence" value="ECO:0007669"/>
    <property type="project" value="UniProtKB-SubCell"/>
</dbReference>
<dbReference type="PROSITE" id="PS50850">
    <property type="entry name" value="MFS"/>
    <property type="match status" value="1"/>
</dbReference>
<dbReference type="PANTHER" id="PTHR11360:SF284">
    <property type="entry name" value="EG:103B4.3 PROTEIN-RELATED"/>
    <property type="match status" value="1"/>
</dbReference>
<reference evidence="2" key="1">
    <citation type="submission" date="2022-03" db="EMBL/GenBank/DDBJ databases">
        <authorList>
            <person name="Martin C."/>
        </authorList>
    </citation>
    <scope>NUCLEOTIDE SEQUENCE</scope>
</reference>
<accession>A0A8J1T669</accession>
<name>A0A8J1T669_OWEFU</name>
<evidence type="ECO:0000313" key="2">
    <source>
        <dbReference type="EMBL" id="CAH1784838.1"/>
    </source>
</evidence>
<dbReference type="SUPFAM" id="SSF103473">
    <property type="entry name" value="MFS general substrate transporter"/>
    <property type="match status" value="1"/>
</dbReference>
<dbReference type="GO" id="GO:0008028">
    <property type="term" value="F:monocarboxylic acid transmembrane transporter activity"/>
    <property type="evidence" value="ECO:0007669"/>
    <property type="project" value="TreeGrafter"/>
</dbReference>
<dbReference type="AlphaFoldDB" id="A0A8J1T669"/>